<evidence type="ECO:0000313" key="2">
    <source>
        <dbReference type="EMBL" id="ROH86167.1"/>
    </source>
</evidence>
<evidence type="ECO:0000259" key="1">
    <source>
        <dbReference type="Pfam" id="PF17680"/>
    </source>
</evidence>
<comment type="caution">
    <text evidence="2">The sequence shown here is derived from an EMBL/GenBank/DDBJ whole genome shotgun (WGS) entry which is preliminary data.</text>
</comment>
<dbReference type="InterPro" id="IPR041215">
    <property type="entry name" value="FlgO_dom"/>
</dbReference>
<protein>
    <recommendedName>
        <fullName evidence="1">FlgO domain-containing protein</fullName>
    </recommendedName>
</protein>
<gene>
    <name evidence="2" type="ORF">ED236_06870</name>
</gene>
<dbReference type="RefSeq" id="WP_123237227.1">
    <property type="nucleotide sequence ID" value="NZ_RJVP01000003.1"/>
</dbReference>
<sequence length="164" mass="18312">MLLGCNTYSSNLRNKNISGEEFINRNHKAVDSLTTQMSGKVHKDYPIVISTIVNMNQLSQTSSFGRLLTEQISGRFTQQKYSVVEMKMRNDVLIKDDQGEFLLTRELKDLATSVSSQAVVVGTYAVNGTDVFVNLKVVQPNTNLVLAASSYSIPKTRNMVDMLR</sequence>
<name>A0A3N0V036_9PROT</name>
<keyword evidence="3" id="KW-1185">Reference proteome</keyword>
<reference evidence="2 3" key="1">
    <citation type="submission" date="2018-10" db="EMBL/GenBank/DDBJ databases">
        <authorList>
            <person name="Chen W.-M."/>
        </authorList>
    </citation>
    <scope>NUCLEOTIDE SEQUENCE [LARGE SCALE GENOMIC DNA]</scope>
    <source>
        <strain evidence="2 3">H-5</strain>
    </source>
</reference>
<feature type="domain" description="FlgO" evidence="1">
    <location>
        <begin position="28"/>
        <end position="157"/>
    </location>
</feature>
<organism evidence="2 3">
    <name type="scientific">Pseudomethylobacillus aquaticus</name>
    <dbReference type="NCBI Taxonomy" id="2676064"/>
    <lineage>
        <taxon>Bacteria</taxon>
        <taxon>Pseudomonadati</taxon>
        <taxon>Pseudomonadota</taxon>
        <taxon>Betaproteobacteria</taxon>
        <taxon>Nitrosomonadales</taxon>
        <taxon>Methylophilaceae</taxon>
        <taxon>Pseudomethylobacillus</taxon>
    </lineage>
</organism>
<evidence type="ECO:0000313" key="3">
    <source>
        <dbReference type="Proteomes" id="UP000275137"/>
    </source>
</evidence>
<dbReference type="EMBL" id="RJVP01000003">
    <property type="protein sequence ID" value="ROH86167.1"/>
    <property type="molecule type" value="Genomic_DNA"/>
</dbReference>
<dbReference type="Pfam" id="PF17680">
    <property type="entry name" value="FlgO"/>
    <property type="match status" value="1"/>
</dbReference>
<proteinExistence type="predicted"/>
<dbReference type="Proteomes" id="UP000275137">
    <property type="component" value="Unassembled WGS sequence"/>
</dbReference>
<dbReference type="AlphaFoldDB" id="A0A3N0V036"/>
<accession>A0A3N0V036</accession>